<dbReference type="Proteomes" id="UP000317990">
    <property type="component" value="Unassembled WGS sequence"/>
</dbReference>
<sequence length="429" mass="45787">MICPVALCRFHCGDLSCVSDVTPARFADVTVVGAGLTGSLVALALAERGAAVQLIEAPGVLTATAFSYAGVPWWSGPAGALGELQAGALRTWQALSLRHGDLGVESCSLALLPDVGEGPLAASHLTTLLPHGPEGTWIEAEALRALEPRLRPRQQSGALLLPYARVALERWSLGLRRALRRLRVHRLQGRVCQLMPVSAGPGTTPVQLRCTDGTLLSCRHVVLCQGASIPELLPSTWLPQLRHSWAGALDLPLADRWRGPLVMALRTLRRQLETSSLAQRTAAWSGPRETPRPADAVILDPGLAPCSAGVRLGQTSSLGLEPTPLQPPDPAQERRRLARVGELLLAEWGPKQLAMARLRQGPVSFTLDGRPLVGSMPRRPGVWVFSGFSGPFAQAVVLAPLLARALDSGRELDAALALQPWRPLMGEQG</sequence>
<evidence type="ECO:0000313" key="3">
    <source>
        <dbReference type="Proteomes" id="UP000317990"/>
    </source>
</evidence>
<dbReference type="PANTHER" id="PTHR13847">
    <property type="entry name" value="SARCOSINE DEHYDROGENASE-RELATED"/>
    <property type="match status" value="1"/>
</dbReference>
<dbReference type="SUPFAM" id="SSF51905">
    <property type="entry name" value="FAD/NAD(P)-binding domain"/>
    <property type="match status" value="1"/>
</dbReference>
<gene>
    <name evidence="2" type="ORF">ERJ67_03370</name>
</gene>
<dbReference type="InterPro" id="IPR006076">
    <property type="entry name" value="FAD-dep_OxRdtase"/>
</dbReference>
<reference evidence="2 3" key="1">
    <citation type="journal article" date="2019" name="mSystems">
        <title>Life at home and on the roam: Genomic adaptions reflect the dual lifestyle of an intracellular, facultative symbiont.</title>
        <authorList>
            <person name="Burgsdorf I."/>
        </authorList>
    </citation>
    <scope>NUCLEOTIDE SEQUENCE [LARGE SCALE GENOMIC DNA]</scope>
    <source>
        <strain evidence="2">277cV</strain>
    </source>
</reference>
<feature type="domain" description="FAD dependent oxidoreductase" evidence="1">
    <location>
        <begin position="28"/>
        <end position="403"/>
    </location>
</feature>
<evidence type="ECO:0000259" key="1">
    <source>
        <dbReference type="Pfam" id="PF01266"/>
    </source>
</evidence>
<dbReference type="Gene3D" id="3.30.9.10">
    <property type="entry name" value="D-Amino Acid Oxidase, subunit A, domain 2"/>
    <property type="match status" value="2"/>
</dbReference>
<evidence type="ECO:0000313" key="2">
    <source>
        <dbReference type="EMBL" id="TGG93699.1"/>
    </source>
</evidence>
<dbReference type="AlphaFoldDB" id="A0A524RPF6"/>
<accession>A0A524RPF6</accession>
<dbReference type="Gene3D" id="3.50.50.60">
    <property type="entry name" value="FAD/NAD(P)-binding domain"/>
    <property type="match status" value="2"/>
</dbReference>
<comment type="caution">
    <text evidence="2">The sequence shown here is derived from an EMBL/GenBank/DDBJ whole genome shotgun (WGS) entry which is preliminary data.</text>
</comment>
<dbReference type="InterPro" id="IPR036188">
    <property type="entry name" value="FAD/NAD-bd_sf"/>
</dbReference>
<organism evidence="2 3">
    <name type="scientific">Aphanocapsa feldmannii 277cV</name>
    <dbReference type="NCBI Taxonomy" id="2507553"/>
    <lineage>
        <taxon>Bacteria</taxon>
        <taxon>Bacillati</taxon>
        <taxon>Cyanobacteriota</taxon>
        <taxon>Cyanophyceae</taxon>
        <taxon>Oscillatoriophycideae</taxon>
        <taxon>Chroococcales</taxon>
        <taxon>Microcystaceae</taxon>
        <taxon>Aphanocapsa</taxon>
    </lineage>
</organism>
<name>A0A524RPF6_9CHRO</name>
<protein>
    <submittedName>
        <fullName evidence="2">FAD-binding oxidoreductase</fullName>
    </submittedName>
</protein>
<dbReference type="GO" id="GO:0005737">
    <property type="term" value="C:cytoplasm"/>
    <property type="evidence" value="ECO:0007669"/>
    <property type="project" value="TreeGrafter"/>
</dbReference>
<proteinExistence type="predicted"/>
<dbReference type="Pfam" id="PF01266">
    <property type="entry name" value="DAO"/>
    <property type="match status" value="1"/>
</dbReference>
<dbReference type="EMBL" id="SRMO01000050">
    <property type="protein sequence ID" value="TGG93699.1"/>
    <property type="molecule type" value="Genomic_DNA"/>
</dbReference>